<dbReference type="Gene3D" id="3.40.5.10">
    <property type="entry name" value="Ribosomal protein L9, N-terminal domain"/>
    <property type="match status" value="1"/>
</dbReference>
<dbReference type="Gene3D" id="1.25.40.180">
    <property type="match status" value="1"/>
</dbReference>
<dbReference type="InterPro" id="IPR003890">
    <property type="entry name" value="MIF4G-like_typ-3"/>
</dbReference>
<dbReference type="InterPro" id="IPR009027">
    <property type="entry name" value="Ribosomal_bL9/RNase_H1_N"/>
</dbReference>
<evidence type="ECO:0000256" key="1">
    <source>
        <dbReference type="ARBA" id="ARBA00004496"/>
    </source>
</evidence>
<protein>
    <submittedName>
        <fullName evidence="10">CBP80/20-dependent translation initiation factor</fullName>
    </submittedName>
</protein>
<sequence length="451" mass="50706">MAASSQYLCRACVRGILMPPRLLLPTYSAWSQQKRHKTLVMERVIPLPPGKDGGLPGRDEVNELHKILRPVGWTYYPNEMECILTDFVEGLGIRGDLVKVKRSVFHEELYPALLAVYASPENIAEFEEERKAKGIEKLESRLGVFARMAMKELNHLQLEVPMNTDQEWTLDKTHVQVAFRLQNSTGTGGGEQNHNNSSGHSEDSNSQPTLSLSDMKTILEDTRTYSDTSDTKRVLMCARNFVRTANDVKTLASLIYNKCLEDSSLAKRGSEICNSLTSIEVGAVQFRSCLLSLVQGDYKARDDLIKDDPSRFNGFTAFLCEIFAVMRTSTNEVFKPLVSPIFDCFNTILGPEQEEGEDNPQEFEINEDACENMAMQLQSVGRLLEEHGDDKLTHLMDRIRTCIINSRSPARVRCCLLEVVEAYARGWDSASNHTAQFYCDTAVDIISGLIL</sequence>
<gene>
    <name evidence="10" type="ORF">ElyMa_001507200</name>
</gene>
<evidence type="ECO:0000313" key="11">
    <source>
        <dbReference type="Proteomes" id="UP000762676"/>
    </source>
</evidence>
<evidence type="ECO:0000256" key="6">
    <source>
        <dbReference type="ARBA" id="ARBA00023274"/>
    </source>
</evidence>
<evidence type="ECO:0000256" key="5">
    <source>
        <dbReference type="ARBA" id="ARBA00022980"/>
    </source>
</evidence>
<evidence type="ECO:0000256" key="7">
    <source>
        <dbReference type="SAM" id="MobiDB-lite"/>
    </source>
</evidence>
<keyword evidence="5" id="KW-0689">Ribosomal protein</keyword>
<reference evidence="10 11" key="1">
    <citation type="journal article" date="2021" name="Elife">
        <title>Chloroplast acquisition without the gene transfer in kleptoplastic sea slugs, Plakobranchus ocellatus.</title>
        <authorList>
            <person name="Maeda T."/>
            <person name="Takahashi S."/>
            <person name="Yoshida T."/>
            <person name="Shimamura S."/>
            <person name="Takaki Y."/>
            <person name="Nagai Y."/>
            <person name="Toyoda A."/>
            <person name="Suzuki Y."/>
            <person name="Arimoto A."/>
            <person name="Ishii H."/>
            <person name="Satoh N."/>
            <person name="Nishiyama T."/>
            <person name="Hasebe M."/>
            <person name="Maruyama T."/>
            <person name="Minagawa J."/>
            <person name="Obokata J."/>
            <person name="Shigenobu S."/>
        </authorList>
    </citation>
    <scope>NUCLEOTIDE SEQUENCE [LARGE SCALE GENOMIC DNA]</scope>
</reference>
<feature type="domain" description="MIF4G" evidence="9">
    <location>
        <begin position="237"/>
        <end position="421"/>
    </location>
</feature>
<name>A0AAV4J956_9GAST</name>
<dbReference type="GO" id="GO:0005840">
    <property type="term" value="C:ribosome"/>
    <property type="evidence" value="ECO:0007669"/>
    <property type="project" value="UniProtKB-KW"/>
</dbReference>
<dbReference type="SUPFAM" id="SSF55658">
    <property type="entry name" value="L9 N-domain-like"/>
    <property type="match status" value="1"/>
</dbReference>
<dbReference type="GO" id="GO:0008494">
    <property type="term" value="F:translation activator activity"/>
    <property type="evidence" value="ECO:0007669"/>
    <property type="project" value="TreeGrafter"/>
</dbReference>
<evidence type="ECO:0000256" key="4">
    <source>
        <dbReference type="ARBA" id="ARBA00022845"/>
    </source>
</evidence>
<feature type="region of interest" description="Disordered" evidence="7">
    <location>
        <begin position="183"/>
        <end position="210"/>
    </location>
</feature>
<dbReference type="GO" id="GO:0003723">
    <property type="term" value="F:RNA binding"/>
    <property type="evidence" value="ECO:0007669"/>
    <property type="project" value="InterPro"/>
</dbReference>
<keyword evidence="10" id="KW-0396">Initiation factor</keyword>
<keyword evidence="6" id="KW-0687">Ribonucleoprotein</keyword>
<dbReference type="SUPFAM" id="SSF48371">
    <property type="entry name" value="ARM repeat"/>
    <property type="match status" value="1"/>
</dbReference>
<organism evidence="10 11">
    <name type="scientific">Elysia marginata</name>
    <dbReference type="NCBI Taxonomy" id="1093978"/>
    <lineage>
        <taxon>Eukaryota</taxon>
        <taxon>Metazoa</taxon>
        <taxon>Spiralia</taxon>
        <taxon>Lophotrochozoa</taxon>
        <taxon>Mollusca</taxon>
        <taxon>Gastropoda</taxon>
        <taxon>Heterobranchia</taxon>
        <taxon>Euthyneura</taxon>
        <taxon>Panpulmonata</taxon>
        <taxon>Sacoglossa</taxon>
        <taxon>Placobranchoidea</taxon>
        <taxon>Plakobranchidae</taxon>
        <taxon>Elysia</taxon>
    </lineage>
</organism>
<evidence type="ECO:0000259" key="9">
    <source>
        <dbReference type="Pfam" id="PF02854"/>
    </source>
</evidence>
<evidence type="ECO:0000256" key="3">
    <source>
        <dbReference type="ARBA" id="ARBA00022490"/>
    </source>
</evidence>
<accession>A0AAV4J956</accession>
<dbReference type="PANTHER" id="PTHR23254">
    <property type="entry name" value="EIF4G DOMAIN PROTEIN"/>
    <property type="match status" value="1"/>
</dbReference>
<keyword evidence="3" id="KW-0963">Cytoplasm</keyword>
<dbReference type="InterPro" id="IPR016024">
    <property type="entry name" value="ARM-type_fold"/>
</dbReference>
<feature type="compositionally biased region" description="Polar residues" evidence="7">
    <location>
        <begin position="192"/>
        <end position="210"/>
    </location>
</feature>
<dbReference type="InterPro" id="IPR036935">
    <property type="entry name" value="Ribosomal_bL9_N_sf"/>
</dbReference>
<dbReference type="GO" id="GO:0005829">
    <property type="term" value="C:cytosol"/>
    <property type="evidence" value="ECO:0007669"/>
    <property type="project" value="TreeGrafter"/>
</dbReference>
<comment type="similarity">
    <text evidence="2">Belongs to the bacterial ribosomal protein bL9 family.</text>
</comment>
<keyword evidence="4" id="KW-0810">Translation regulation</keyword>
<dbReference type="InterPro" id="IPR020070">
    <property type="entry name" value="Ribosomal_bL9_N"/>
</dbReference>
<evidence type="ECO:0000259" key="8">
    <source>
        <dbReference type="Pfam" id="PF01281"/>
    </source>
</evidence>
<dbReference type="Pfam" id="PF02854">
    <property type="entry name" value="MIF4G"/>
    <property type="match status" value="1"/>
</dbReference>
<dbReference type="InterPro" id="IPR051367">
    <property type="entry name" value="mRNA_TranslReg/HistoneTransl"/>
</dbReference>
<dbReference type="GO" id="GO:1990904">
    <property type="term" value="C:ribonucleoprotein complex"/>
    <property type="evidence" value="ECO:0007669"/>
    <property type="project" value="UniProtKB-KW"/>
</dbReference>
<dbReference type="GO" id="GO:0003743">
    <property type="term" value="F:translation initiation factor activity"/>
    <property type="evidence" value="ECO:0007669"/>
    <property type="project" value="UniProtKB-KW"/>
</dbReference>
<evidence type="ECO:0000313" key="10">
    <source>
        <dbReference type="EMBL" id="GFS17876.1"/>
    </source>
</evidence>
<dbReference type="EMBL" id="BMAT01002975">
    <property type="protein sequence ID" value="GFS17876.1"/>
    <property type="molecule type" value="Genomic_DNA"/>
</dbReference>
<dbReference type="Pfam" id="PF01281">
    <property type="entry name" value="Ribosomal_L9_N"/>
    <property type="match status" value="1"/>
</dbReference>
<comment type="caution">
    <text evidence="10">The sequence shown here is derived from an EMBL/GenBank/DDBJ whole genome shotgun (WGS) entry which is preliminary data.</text>
</comment>
<dbReference type="Proteomes" id="UP000762676">
    <property type="component" value="Unassembled WGS sequence"/>
</dbReference>
<dbReference type="PANTHER" id="PTHR23254:SF16">
    <property type="entry name" value="CBP80_20-DEPENDENT TRANSLATION INITIATION FACTOR"/>
    <property type="match status" value="1"/>
</dbReference>
<keyword evidence="10" id="KW-0648">Protein biosynthesis</keyword>
<comment type="subcellular location">
    <subcellularLocation>
        <location evidence="1">Cytoplasm</location>
    </subcellularLocation>
</comment>
<dbReference type="AlphaFoldDB" id="A0AAV4J956"/>
<feature type="domain" description="Ribosomal protein L9" evidence="8">
    <location>
        <begin position="80"/>
        <end position="126"/>
    </location>
</feature>
<dbReference type="GO" id="GO:0006446">
    <property type="term" value="P:regulation of translational initiation"/>
    <property type="evidence" value="ECO:0007669"/>
    <property type="project" value="TreeGrafter"/>
</dbReference>
<proteinExistence type="inferred from homology"/>
<evidence type="ECO:0000256" key="2">
    <source>
        <dbReference type="ARBA" id="ARBA00010605"/>
    </source>
</evidence>
<keyword evidence="11" id="KW-1185">Reference proteome</keyword>